<proteinExistence type="predicted"/>
<reference evidence="2 3" key="1">
    <citation type="submission" date="2019-03" db="EMBL/GenBank/DDBJ databases">
        <title>Genomic Encyclopedia of Type Strains, Phase IV (KMG-V): Genome sequencing to study the core and pangenomes of soil and plant-associated prokaryotes.</title>
        <authorList>
            <person name="Whitman W."/>
        </authorList>
    </citation>
    <scope>NUCLEOTIDE SEQUENCE [LARGE SCALE GENOMIC DNA]</scope>
    <source>
        <strain evidence="2 3">FB403</strain>
    </source>
</reference>
<reference evidence="1 4" key="2">
    <citation type="submission" date="2020-08" db="EMBL/GenBank/DDBJ databases">
        <title>Genomic Encyclopedia of Type Strains, Phase III (KMG-III): the genomes of soil and plant-associated and newly described type strains.</title>
        <authorList>
            <person name="Whitman W."/>
        </authorList>
    </citation>
    <scope>NUCLEOTIDE SEQUENCE [LARGE SCALE GENOMIC DNA]</scope>
    <source>
        <strain evidence="1 4">CECT 8280</strain>
    </source>
</reference>
<evidence type="ECO:0000313" key="1">
    <source>
        <dbReference type="EMBL" id="MBB3165939.1"/>
    </source>
</evidence>
<accession>A0AAX2QC77</accession>
<dbReference type="Proteomes" id="UP000295021">
    <property type="component" value="Unassembled WGS sequence"/>
</dbReference>
<sequence>MKDWSLVAIRARRRRELLGIDRMQFPADLAALLRNQSAMVPLATASTPEVR</sequence>
<evidence type="ECO:0000313" key="3">
    <source>
        <dbReference type="Proteomes" id="UP000295021"/>
    </source>
</evidence>
<gene>
    <name evidence="2" type="ORF">EV131_11827</name>
    <name evidence="1" type="ORF">FHS25_006453</name>
</gene>
<organism evidence="2 3">
    <name type="scientific">Rhizobium laguerreae</name>
    <dbReference type="NCBI Taxonomy" id="1076926"/>
    <lineage>
        <taxon>Bacteria</taxon>
        <taxon>Pseudomonadati</taxon>
        <taxon>Pseudomonadota</taxon>
        <taxon>Alphaproteobacteria</taxon>
        <taxon>Hyphomicrobiales</taxon>
        <taxon>Rhizobiaceae</taxon>
        <taxon>Rhizobium/Agrobacterium group</taxon>
        <taxon>Rhizobium</taxon>
    </lineage>
</organism>
<evidence type="ECO:0000313" key="4">
    <source>
        <dbReference type="Proteomes" id="UP000542811"/>
    </source>
</evidence>
<dbReference type="AlphaFoldDB" id="A0AAX2QC77"/>
<dbReference type="EMBL" id="SMBI01000018">
    <property type="protein sequence ID" value="TCU16026.1"/>
    <property type="molecule type" value="Genomic_DNA"/>
</dbReference>
<dbReference type="Proteomes" id="UP000542811">
    <property type="component" value="Unassembled WGS sequence"/>
</dbReference>
<evidence type="ECO:0000313" key="2">
    <source>
        <dbReference type="EMBL" id="TCU16026.1"/>
    </source>
</evidence>
<comment type="caution">
    <text evidence="2">The sequence shown here is derived from an EMBL/GenBank/DDBJ whole genome shotgun (WGS) entry which is preliminary data.</text>
</comment>
<dbReference type="EMBL" id="JACHXX010000013">
    <property type="protein sequence ID" value="MBB3165939.1"/>
    <property type="molecule type" value="Genomic_DNA"/>
</dbReference>
<protein>
    <submittedName>
        <fullName evidence="2">Uncharacterized protein</fullName>
    </submittedName>
</protein>
<name>A0AAX2QC77_9HYPH</name>
<keyword evidence="4" id="KW-1185">Reference proteome</keyword>